<reference evidence="2" key="2">
    <citation type="submission" date="2023-05" db="EMBL/GenBank/DDBJ databases">
        <authorList>
            <consortium name="Lawrence Berkeley National Laboratory"/>
            <person name="Steindorff A."/>
            <person name="Hensen N."/>
            <person name="Bonometti L."/>
            <person name="Westerberg I."/>
            <person name="Brannstrom I.O."/>
            <person name="Guillou S."/>
            <person name="Cros-Aarteil S."/>
            <person name="Calhoun S."/>
            <person name="Haridas S."/>
            <person name="Kuo A."/>
            <person name="Mondo S."/>
            <person name="Pangilinan J."/>
            <person name="Riley R."/>
            <person name="Labutti K."/>
            <person name="Andreopoulos B."/>
            <person name="Lipzen A."/>
            <person name="Chen C."/>
            <person name="Yanf M."/>
            <person name="Daum C."/>
            <person name="Ng V."/>
            <person name="Clum A."/>
            <person name="Ohm R."/>
            <person name="Martin F."/>
            <person name="Silar P."/>
            <person name="Natvig D."/>
            <person name="Lalanne C."/>
            <person name="Gautier V."/>
            <person name="Ament-Velasquez S.L."/>
            <person name="Kruys A."/>
            <person name="Hutchinson M.I."/>
            <person name="Powell A.J."/>
            <person name="Barry K."/>
            <person name="Miller A.N."/>
            <person name="Grigoriev I.V."/>
            <person name="Debuchy R."/>
            <person name="Gladieux P."/>
            <person name="Thoren M.H."/>
            <person name="Johannesson H."/>
        </authorList>
    </citation>
    <scope>NUCLEOTIDE SEQUENCE</scope>
    <source>
        <strain evidence="2">CBS 538.74</strain>
    </source>
</reference>
<dbReference type="Pfam" id="PF13233">
    <property type="entry name" value="Complex1_LYR_2"/>
    <property type="match status" value="1"/>
</dbReference>
<gene>
    <name evidence="2" type="ORF">C8A00DRAFT_17871</name>
</gene>
<organism evidence="2 3">
    <name type="scientific">Chaetomidium leptoderma</name>
    <dbReference type="NCBI Taxonomy" id="669021"/>
    <lineage>
        <taxon>Eukaryota</taxon>
        <taxon>Fungi</taxon>
        <taxon>Dikarya</taxon>
        <taxon>Ascomycota</taxon>
        <taxon>Pezizomycotina</taxon>
        <taxon>Sordariomycetes</taxon>
        <taxon>Sordariomycetidae</taxon>
        <taxon>Sordariales</taxon>
        <taxon>Chaetomiaceae</taxon>
        <taxon>Chaetomidium</taxon>
    </lineage>
</organism>
<feature type="region of interest" description="Disordered" evidence="1">
    <location>
        <begin position="304"/>
        <end position="352"/>
    </location>
</feature>
<comment type="caution">
    <text evidence="2">The sequence shown here is derived from an EMBL/GenBank/DDBJ whole genome shotgun (WGS) entry which is preliminary data.</text>
</comment>
<feature type="compositionally biased region" description="Basic and acidic residues" evidence="1">
    <location>
        <begin position="304"/>
        <end position="315"/>
    </location>
</feature>
<evidence type="ECO:0000313" key="2">
    <source>
        <dbReference type="EMBL" id="KAK4150632.1"/>
    </source>
</evidence>
<reference evidence="2" key="1">
    <citation type="journal article" date="2023" name="Mol. Phylogenet. Evol.">
        <title>Genome-scale phylogeny and comparative genomics of the fungal order Sordariales.</title>
        <authorList>
            <person name="Hensen N."/>
            <person name="Bonometti L."/>
            <person name="Westerberg I."/>
            <person name="Brannstrom I.O."/>
            <person name="Guillou S."/>
            <person name="Cros-Aarteil S."/>
            <person name="Calhoun S."/>
            <person name="Haridas S."/>
            <person name="Kuo A."/>
            <person name="Mondo S."/>
            <person name="Pangilinan J."/>
            <person name="Riley R."/>
            <person name="LaButti K."/>
            <person name="Andreopoulos B."/>
            <person name="Lipzen A."/>
            <person name="Chen C."/>
            <person name="Yan M."/>
            <person name="Daum C."/>
            <person name="Ng V."/>
            <person name="Clum A."/>
            <person name="Steindorff A."/>
            <person name="Ohm R.A."/>
            <person name="Martin F."/>
            <person name="Silar P."/>
            <person name="Natvig D.O."/>
            <person name="Lalanne C."/>
            <person name="Gautier V."/>
            <person name="Ament-Velasquez S.L."/>
            <person name="Kruys A."/>
            <person name="Hutchinson M.I."/>
            <person name="Powell A.J."/>
            <person name="Barry K."/>
            <person name="Miller A.N."/>
            <person name="Grigoriev I.V."/>
            <person name="Debuchy R."/>
            <person name="Gladieux P."/>
            <person name="Hiltunen Thoren M."/>
            <person name="Johannesson H."/>
        </authorList>
    </citation>
    <scope>NUCLEOTIDE SEQUENCE</scope>
    <source>
        <strain evidence="2">CBS 538.74</strain>
    </source>
</reference>
<name>A0AAN6VFP3_9PEZI</name>
<accession>A0AAN6VFP3</accession>
<proteinExistence type="predicted"/>
<sequence length="352" mass="39711">MPLFFVPARSSRHRRACFALYRALLRQGPRVPLPDDLSTASPLGPANPIQTLVRNGFRRNERDTSPRLVVSALKNGYRYLTLLSRAADPSTPEHSSVLSFLRENQTRVLALKAKSAASTAKRISTAPIEGRTPLITKISPEGHPPVYVPTGPPRPLSSFPRGVRKPPTLGATLGVPFLRIKKPQPRFLERVLRQKSQRRTKRLIKILEMEGEGMEEAAVEDAWEKLVEDMLRRQKNEDGGRGGQVRQVREKKERTYKDTIWETVVSMSDLTNQERLDLIARGKAMWQIVLDEQEMALQEEKERLVREGRGGEEPQLRVWKVPIHKRGRMTSTDQDSGKSPGQPGGTDTPEQA</sequence>
<keyword evidence="3" id="KW-1185">Reference proteome</keyword>
<feature type="compositionally biased region" description="Polar residues" evidence="1">
    <location>
        <begin position="329"/>
        <end position="339"/>
    </location>
</feature>
<dbReference type="InterPro" id="IPR046896">
    <property type="entry name" value="Cup1-like_N"/>
</dbReference>
<evidence type="ECO:0000313" key="3">
    <source>
        <dbReference type="Proteomes" id="UP001302745"/>
    </source>
</evidence>
<evidence type="ECO:0000256" key="1">
    <source>
        <dbReference type="SAM" id="MobiDB-lite"/>
    </source>
</evidence>
<dbReference type="AlphaFoldDB" id="A0AAN6VFP3"/>
<protein>
    <submittedName>
        <fullName evidence="2">Uncharacterized protein</fullName>
    </submittedName>
</protein>
<dbReference type="CDD" id="cd20273">
    <property type="entry name" value="Complex1_LYR_unchar"/>
    <property type="match status" value="1"/>
</dbReference>
<dbReference type="Proteomes" id="UP001302745">
    <property type="component" value="Unassembled WGS sequence"/>
</dbReference>
<dbReference type="EMBL" id="MU857059">
    <property type="protein sequence ID" value="KAK4150632.1"/>
    <property type="molecule type" value="Genomic_DNA"/>
</dbReference>